<keyword evidence="4" id="KW-1185">Reference proteome</keyword>
<evidence type="ECO:0000256" key="1">
    <source>
        <dbReference type="SAM" id="MobiDB-lite"/>
    </source>
</evidence>
<gene>
    <name evidence="3" type="ORF">GSLYS_00013933001</name>
</gene>
<organism evidence="3 4">
    <name type="scientific">Lymnaea stagnalis</name>
    <name type="common">Great pond snail</name>
    <name type="synonym">Helix stagnalis</name>
    <dbReference type="NCBI Taxonomy" id="6523"/>
    <lineage>
        <taxon>Eukaryota</taxon>
        <taxon>Metazoa</taxon>
        <taxon>Spiralia</taxon>
        <taxon>Lophotrochozoa</taxon>
        <taxon>Mollusca</taxon>
        <taxon>Gastropoda</taxon>
        <taxon>Heterobranchia</taxon>
        <taxon>Euthyneura</taxon>
        <taxon>Panpulmonata</taxon>
        <taxon>Hygrophila</taxon>
        <taxon>Lymnaeoidea</taxon>
        <taxon>Lymnaeidae</taxon>
        <taxon>Lymnaea</taxon>
    </lineage>
</organism>
<dbReference type="EMBL" id="CAXITT010000376">
    <property type="protein sequence ID" value="CAL1540264.1"/>
    <property type="molecule type" value="Genomic_DNA"/>
</dbReference>
<feature type="region of interest" description="Disordered" evidence="1">
    <location>
        <begin position="183"/>
        <end position="227"/>
    </location>
</feature>
<evidence type="ECO:0000313" key="3">
    <source>
        <dbReference type="EMBL" id="CAL1540264.1"/>
    </source>
</evidence>
<comment type="caution">
    <text evidence="3">The sequence shown here is derived from an EMBL/GenBank/DDBJ whole genome shotgun (WGS) entry which is preliminary data.</text>
</comment>
<feature type="compositionally biased region" description="Basic and acidic residues" evidence="1">
    <location>
        <begin position="187"/>
        <end position="217"/>
    </location>
</feature>
<feature type="chain" id="PRO_5043393668" evidence="2">
    <location>
        <begin position="30"/>
        <end position="250"/>
    </location>
</feature>
<dbReference type="AlphaFoldDB" id="A0AAV2I0Y0"/>
<reference evidence="3 4" key="1">
    <citation type="submission" date="2024-04" db="EMBL/GenBank/DDBJ databases">
        <authorList>
            <consortium name="Genoscope - CEA"/>
            <person name="William W."/>
        </authorList>
    </citation>
    <scope>NUCLEOTIDE SEQUENCE [LARGE SCALE GENOMIC DNA]</scope>
</reference>
<dbReference type="Proteomes" id="UP001497497">
    <property type="component" value="Unassembled WGS sequence"/>
</dbReference>
<feature type="signal peptide" evidence="2">
    <location>
        <begin position="1"/>
        <end position="29"/>
    </location>
</feature>
<accession>A0AAV2I0Y0</accession>
<keyword evidence="2" id="KW-0732">Signal</keyword>
<proteinExistence type="predicted"/>
<protein>
    <submittedName>
        <fullName evidence="3">Uncharacterized protein</fullName>
    </submittedName>
</protein>
<name>A0AAV2I0Y0_LYMST</name>
<evidence type="ECO:0000313" key="4">
    <source>
        <dbReference type="Proteomes" id="UP001497497"/>
    </source>
</evidence>
<sequence>MSAYVTFLTWPKLALLVVALSAAYSSVQCCSPIDGPREEISMTYKAQQSDIILTAIVQKTYPDGRFSGHNVYYADLEVKCLYKGPQLEAYIRVAEAGQVPGLCFTTNLTESSSYVLYLRRDGDQFKQDFPADPDEEQFLDEITAVCGVYLHFPRGYNNENKKHYCSGSEESIEGDCIGTTTLQPVLDQDKSEEKAEEEKAEEEKTETKPEQSPENEAKYNNVRSDPGNSGQTLCLCWSFIISLISAMFVF</sequence>
<evidence type="ECO:0000256" key="2">
    <source>
        <dbReference type="SAM" id="SignalP"/>
    </source>
</evidence>